<evidence type="ECO:0000259" key="7">
    <source>
        <dbReference type="Pfam" id="PF07291"/>
    </source>
</evidence>
<dbReference type="Pfam" id="PF07291">
    <property type="entry name" value="MauE"/>
    <property type="match status" value="1"/>
</dbReference>
<dbReference type="EMBL" id="JAEDAJ010000017">
    <property type="protein sequence ID" value="MBK0333005.1"/>
    <property type="molecule type" value="Genomic_DNA"/>
</dbReference>
<name>A0ABS1BED3_9MICO</name>
<organism evidence="9 10">
    <name type="scientific">Brachybacterium halotolerans</name>
    <dbReference type="NCBI Taxonomy" id="2795215"/>
    <lineage>
        <taxon>Bacteria</taxon>
        <taxon>Bacillati</taxon>
        <taxon>Actinomycetota</taxon>
        <taxon>Actinomycetes</taxon>
        <taxon>Micrococcales</taxon>
        <taxon>Dermabacteraceae</taxon>
        <taxon>Brachybacterium</taxon>
    </lineage>
</organism>
<reference evidence="9 10" key="1">
    <citation type="submission" date="2020-12" db="EMBL/GenBank/DDBJ databases">
        <title>Brachybacterium sp. MASK1Z-5, whole genome shotgun sequence.</title>
        <authorList>
            <person name="Tuo L."/>
        </authorList>
    </citation>
    <scope>NUCLEOTIDE SEQUENCE [LARGE SCALE GENOMIC DNA]</scope>
    <source>
        <strain evidence="9 10">MASK1Z-5</strain>
    </source>
</reference>
<keyword evidence="10" id="KW-1185">Reference proteome</keyword>
<dbReference type="Proteomes" id="UP000612352">
    <property type="component" value="Unassembled WGS sequence"/>
</dbReference>
<evidence type="ECO:0000256" key="2">
    <source>
        <dbReference type="ARBA" id="ARBA00022692"/>
    </source>
</evidence>
<keyword evidence="3 6" id="KW-1133">Transmembrane helix</keyword>
<proteinExistence type="predicted"/>
<feature type="transmembrane region" description="Helical" evidence="6">
    <location>
        <begin position="45"/>
        <end position="65"/>
    </location>
</feature>
<evidence type="ECO:0000313" key="8">
    <source>
        <dbReference type="EMBL" id="MBK0332481.1"/>
    </source>
</evidence>
<protein>
    <recommendedName>
        <fullName evidence="7">Methylamine utilisation protein MauE domain-containing protein</fullName>
    </recommendedName>
</protein>
<gene>
    <name evidence="8" type="ORF">I8D64_13850</name>
    <name evidence="9" type="ORF">I8D64_16505</name>
</gene>
<comment type="caution">
    <text evidence="9">The sequence shown here is derived from an EMBL/GenBank/DDBJ whole genome shotgun (WGS) entry which is preliminary data.</text>
</comment>
<accession>A0ABS1BED3</accession>
<keyword evidence="2 6" id="KW-0812">Transmembrane</keyword>
<feature type="transmembrane region" description="Helical" evidence="6">
    <location>
        <begin position="72"/>
        <end position="89"/>
    </location>
</feature>
<feature type="region of interest" description="Disordered" evidence="5">
    <location>
        <begin position="172"/>
        <end position="222"/>
    </location>
</feature>
<evidence type="ECO:0000256" key="3">
    <source>
        <dbReference type="ARBA" id="ARBA00022989"/>
    </source>
</evidence>
<dbReference type="InterPro" id="IPR009908">
    <property type="entry name" value="Methylamine_util_MauE"/>
</dbReference>
<evidence type="ECO:0000256" key="6">
    <source>
        <dbReference type="SAM" id="Phobius"/>
    </source>
</evidence>
<sequence>MPILLLTAQLLVSLTLLISGAAKLGDRRGTRDAMVSLRLPLPRAHATAALLLPGAEIVLALGIWLPVPLVPLAFSVLIVVLLVLYWAIIARALGFEEAVSCSCFGTLGSPTLSRTTLVRNTLLLALGALSVIGTARSLPAHAIMGAPGALGQLVLAVLLTGLLALLTLGGTSRRSETGQGAAVVGDRPSAHEPSDAADPRAASADDADLDYERTPTPFGMLQRSGEEPVSLAALTAERAALLIWVRPGCGPCERVLNAIGAWRAALEETVSVHTLVRADPAGLAPSVRERAGDSLARDIEGNLAVSLRATSSPAAVLLGADGLLAGGPVAGAEGVTAFVEEIIEQIGQARDRGELISPSA</sequence>
<evidence type="ECO:0000256" key="4">
    <source>
        <dbReference type="ARBA" id="ARBA00023136"/>
    </source>
</evidence>
<comment type="subcellular location">
    <subcellularLocation>
        <location evidence="1">Membrane</location>
        <topology evidence="1">Multi-pass membrane protein</topology>
    </subcellularLocation>
</comment>
<feature type="transmembrane region" description="Helical" evidence="6">
    <location>
        <begin position="117"/>
        <end position="138"/>
    </location>
</feature>
<evidence type="ECO:0000256" key="1">
    <source>
        <dbReference type="ARBA" id="ARBA00004141"/>
    </source>
</evidence>
<evidence type="ECO:0000256" key="5">
    <source>
        <dbReference type="SAM" id="MobiDB-lite"/>
    </source>
</evidence>
<dbReference type="EMBL" id="JAEDAJ010000009">
    <property type="protein sequence ID" value="MBK0332481.1"/>
    <property type="molecule type" value="Genomic_DNA"/>
</dbReference>
<dbReference type="RefSeq" id="WP_200503378.1">
    <property type="nucleotide sequence ID" value="NZ_JAEDAJ010000009.1"/>
</dbReference>
<evidence type="ECO:0000313" key="9">
    <source>
        <dbReference type="EMBL" id="MBK0333005.1"/>
    </source>
</evidence>
<keyword evidence="4 6" id="KW-0472">Membrane</keyword>
<feature type="transmembrane region" description="Helical" evidence="6">
    <location>
        <begin position="150"/>
        <end position="169"/>
    </location>
</feature>
<evidence type="ECO:0000313" key="10">
    <source>
        <dbReference type="Proteomes" id="UP000612352"/>
    </source>
</evidence>
<feature type="compositionally biased region" description="Basic and acidic residues" evidence="5">
    <location>
        <begin position="188"/>
        <end position="198"/>
    </location>
</feature>
<feature type="domain" description="Methylamine utilisation protein MauE" evidence="7">
    <location>
        <begin position="1"/>
        <end position="131"/>
    </location>
</feature>